<dbReference type="eggNOG" id="COG3391">
    <property type="taxonomic scope" value="Bacteria"/>
</dbReference>
<evidence type="ECO:0008006" key="3">
    <source>
        <dbReference type="Google" id="ProtNLM"/>
    </source>
</evidence>
<reference evidence="1" key="1">
    <citation type="submission" date="2013-01" db="EMBL/GenBank/DDBJ databases">
        <title>Genome assembly of Mariniradius saccharolyticus AK6.</title>
        <authorList>
            <person name="Vaidya B."/>
            <person name="Khatri I."/>
            <person name="Tanuku N.R.S."/>
            <person name="Subramanian S."/>
            <person name="Pinnaka A."/>
        </authorList>
    </citation>
    <scope>NUCLEOTIDE SEQUENCE [LARGE SCALE GENOMIC DNA]</scope>
    <source>
        <strain evidence="1">AK6</strain>
    </source>
</reference>
<name>M7XEK3_9BACT</name>
<dbReference type="Proteomes" id="UP000010953">
    <property type="component" value="Unassembled WGS sequence"/>
</dbReference>
<dbReference type="AlphaFoldDB" id="M7XEK3"/>
<keyword evidence="2" id="KW-1185">Reference proteome</keyword>
<dbReference type="InterPro" id="IPR026444">
    <property type="entry name" value="Secre_tail"/>
</dbReference>
<evidence type="ECO:0000313" key="2">
    <source>
        <dbReference type="Proteomes" id="UP000010953"/>
    </source>
</evidence>
<accession>M7XEK3</accession>
<dbReference type="NCBIfam" id="TIGR04183">
    <property type="entry name" value="Por_Secre_tail"/>
    <property type="match status" value="1"/>
</dbReference>
<gene>
    <name evidence="1" type="ORF">C943_00592</name>
</gene>
<sequence>MGVYGGKNRIGFSKSFGLPKDVILLFFLALWIGQSAWAQIPLELGDYRTISSGDYNNPAVWQRWDGAAWVAATTKPTQSNNIFIDQGHEIRLTANEAANHVYLFSASTPGRKLNLQSFELRVYGALRAMETIGGVFFLNNVTSLLTDWIYPEAGRVVFKGVSRTVVERGSWSASNINSRYTVVFDPDPGATLTVNAGFKANTFIIQSGTVLQKVNTAGTPICATFSYNNQTIFNGMGPYGDFIIEPGATLVSECSAPLEQIIRRSAAVPGALLHVKPGANLVFLGSEPTLDVADFRMEGNVYYRSNSGTQRLVRRVLSSASKPNQYHNLLFENNATKQLPDSVFVAGDIALLNGGSITESPTYLRLNGDGMQQIINWNLNVAQVEVHKPSGTVLAFEDVSIKRNLIMRDGQVDFNGFDLFVNTAGTGGLFYEGGQWLNLHRFHYQNPPTTLSETNGTFPFEDSYQGGIRKVQFLGNTNGGNLRVRMVEIPGANWDPNYDDNDGTPILYQLNSYFEIEGLNAGPGTLEMRISADSLVVFAVEDLRIVSNGQAAPGSHLVAIDPDQQWARRTVSLSEINGQSFTVGSFGPLSVLPLIWKDYEAIQNQNHITVNWTSVQERDNRHFSIHRSIGGISNFSKVGEVKSMGDSEGEQKYAFSYLESFAEKNVFFKICQHDLDGKSTCTPVFRIRSAAEQFSESGISIWPNPYHSGELHVLFPQKFQTSHTMVSLSDYRGMLLFSERYPDGNWRTRLENLPPGMYLMRFSDNNYTETVRFWKQ</sequence>
<dbReference type="InParanoid" id="M7XEK3"/>
<comment type="caution">
    <text evidence="1">The sequence shown here is derived from an EMBL/GenBank/DDBJ whole genome shotgun (WGS) entry which is preliminary data.</text>
</comment>
<dbReference type="EMBL" id="AMZY02000010">
    <property type="protein sequence ID" value="EMS33314.1"/>
    <property type="molecule type" value="Genomic_DNA"/>
</dbReference>
<protein>
    <recommendedName>
        <fullName evidence="3">Secretion system C-terminal sorting domain-containing protein</fullName>
    </recommendedName>
</protein>
<dbReference type="STRING" id="1239962.C943_00592"/>
<proteinExistence type="predicted"/>
<organism evidence="1 2">
    <name type="scientific">Mariniradius saccharolyticus AK6</name>
    <dbReference type="NCBI Taxonomy" id="1239962"/>
    <lineage>
        <taxon>Bacteria</taxon>
        <taxon>Pseudomonadati</taxon>
        <taxon>Bacteroidota</taxon>
        <taxon>Cytophagia</taxon>
        <taxon>Cytophagales</taxon>
        <taxon>Cyclobacteriaceae</taxon>
        <taxon>Mariniradius</taxon>
    </lineage>
</organism>
<evidence type="ECO:0000313" key="1">
    <source>
        <dbReference type="EMBL" id="EMS33314.1"/>
    </source>
</evidence>